<name>A0A918ZCK5_9ACTN</name>
<evidence type="ECO:0000313" key="1">
    <source>
        <dbReference type="EMBL" id="GHE45217.1"/>
    </source>
</evidence>
<dbReference type="AlphaFoldDB" id="A0A918ZCK5"/>
<evidence type="ECO:0000313" key="2">
    <source>
        <dbReference type="Proteomes" id="UP000608024"/>
    </source>
</evidence>
<keyword evidence="2" id="KW-1185">Reference proteome</keyword>
<proteinExistence type="predicted"/>
<comment type="caution">
    <text evidence="1">The sequence shown here is derived from an EMBL/GenBank/DDBJ whole genome shotgun (WGS) entry which is preliminary data.</text>
</comment>
<protein>
    <submittedName>
        <fullName evidence="1">Uncharacterized protein</fullName>
    </submittedName>
</protein>
<sequence>MAFTTALAAGLLTACGGDGDEGPPEEVAKAVEKQCAGRIDPDGLDMGLADGVKQTLDGRWERDGAGGCVWSAQEDGRFWTPVDLDVIRVRSPAAARKDARTFCDRMREDTRHHAGYVDKGTYCAAYENSAALRAHVAHGAVGPYRVELTLSGPRPLKDEHYKAPRERIAHVLDDVRAYYEERDR</sequence>
<dbReference type="RefSeq" id="WP_190134894.1">
    <property type="nucleotide sequence ID" value="NZ_BNBT01000012.1"/>
</dbReference>
<accession>A0A918ZCK5</accession>
<reference evidence="1" key="1">
    <citation type="journal article" date="2014" name="Int. J. Syst. Evol. Microbiol.">
        <title>Complete genome sequence of Corynebacterium casei LMG S-19264T (=DSM 44701T), isolated from a smear-ripened cheese.</title>
        <authorList>
            <consortium name="US DOE Joint Genome Institute (JGI-PGF)"/>
            <person name="Walter F."/>
            <person name="Albersmeier A."/>
            <person name="Kalinowski J."/>
            <person name="Ruckert C."/>
        </authorList>
    </citation>
    <scope>NUCLEOTIDE SEQUENCE</scope>
    <source>
        <strain evidence="1">JCM 4784</strain>
    </source>
</reference>
<organism evidence="1 2">
    <name type="scientific">Streptomyces longispororuber</name>
    <dbReference type="NCBI Taxonomy" id="68230"/>
    <lineage>
        <taxon>Bacteria</taxon>
        <taxon>Bacillati</taxon>
        <taxon>Actinomycetota</taxon>
        <taxon>Actinomycetes</taxon>
        <taxon>Kitasatosporales</taxon>
        <taxon>Streptomycetaceae</taxon>
        <taxon>Streptomyces</taxon>
    </lineage>
</organism>
<dbReference type="Proteomes" id="UP000608024">
    <property type="component" value="Unassembled WGS sequence"/>
</dbReference>
<reference evidence="1" key="2">
    <citation type="submission" date="2020-09" db="EMBL/GenBank/DDBJ databases">
        <authorList>
            <person name="Sun Q."/>
            <person name="Ohkuma M."/>
        </authorList>
    </citation>
    <scope>NUCLEOTIDE SEQUENCE</scope>
    <source>
        <strain evidence="1">JCM 4784</strain>
    </source>
</reference>
<dbReference type="EMBL" id="BNBT01000012">
    <property type="protein sequence ID" value="GHE45217.1"/>
    <property type="molecule type" value="Genomic_DNA"/>
</dbReference>
<gene>
    <name evidence="1" type="ORF">GCM10018785_13560</name>
</gene>